<feature type="transmembrane region" description="Helical" evidence="1">
    <location>
        <begin position="21"/>
        <end position="46"/>
    </location>
</feature>
<organism evidence="2 3">
    <name type="scientific">Papaver atlanticum</name>
    <dbReference type="NCBI Taxonomy" id="357466"/>
    <lineage>
        <taxon>Eukaryota</taxon>
        <taxon>Viridiplantae</taxon>
        <taxon>Streptophyta</taxon>
        <taxon>Embryophyta</taxon>
        <taxon>Tracheophyta</taxon>
        <taxon>Spermatophyta</taxon>
        <taxon>Magnoliopsida</taxon>
        <taxon>Ranunculales</taxon>
        <taxon>Papaveraceae</taxon>
        <taxon>Papaveroideae</taxon>
        <taxon>Papaver</taxon>
    </lineage>
</organism>
<dbReference type="EMBL" id="JAJJMB010003142">
    <property type="protein sequence ID" value="KAI3949380.1"/>
    <property type="molecule type" value="Genomic_DNA"/>
</dbReference>
<reference evidence="2" key="1">
    <citation type="submission" date="2022-04" db="EMBL/GenBank/DDBJ databases">
        <title>A functionally conserved STORR gene fusion in Papaver species that diverged 16.8 million years ago.</title>
        <authorList>
            <person name="Catania T."/>
        </authorList>
    </citation>
    <scope>NUCLEOTIDE SEQUENCE</scope>
    <source>
        <strain evidence="2">S-188037</strain>
    </source>
</reference>
<evidence type="ECO:0000313" key="3">
    <source>
        <dbReference type="Proteomes" id="UP001202328"/>
    </source>
</evidence>
<evidence type="ECO:0000256" key="1">
    <source>
        <dbReference type="SAM" id="Phobius"/>
    </source>
</evidence>
<proteinExistence type="predicted"/>
<name>A0AAD4TE13_9MAGN</name>
<dbReference type="Proteomes" id="UP001202328">
    <property type="component" value="Unassembled WGS sequence"/>
</dbReference>
<evidence type="ECO:0000313" key="2">
    <source>
        <dbReference type="EMBL" id="KAI3949380.1"/>
    </source>
</evidence>
<sequence length="150" mass="16719">MLFKVPSLKGTGQDNLGKYASAIYLQVSTITFQGIGCGWAGVIWLYNIVTYIPLDFIKFLTRYALSGRAWDQFGLAVTLILHYYISVAAWVVAVTLEAVVLDHIIKRWDDALNAYTVIVSQVNDGRLRIVESPSPSLRTCARLAQLHVTL</sequence>
<keyword evidence="1" id="KW-0812">Transmembrane</keyword>
<accession>A0AAD4TE13</accession>
<protein>
    <submittedName>
        <fullName evidence="2">Uncharacterized protein</fullName>
    </submittedName>
</protein>
<comment type="caution">
    <text evidence="2">The sequence shown here is derived from an EMBL/GenBank/DDBJ whole genome shotgun (WGS) entry which is preliminary data.</text>
</comment>
<feature type="transmembrane region" description="Helical" evidence="1">
    <location>
        <begin position="80"/>
        <end position="101"/>
    </location>
</feature>
<keyword evidence="1" id="KW-0472">Membrane</keyword>
<dbReference type="AlphaFoldDB" id="A0AAD4TE13"/>
<dbReference type="Gene3D" id="1.20.1110.10">
    <property type="entry name" value="Calcium-transporting ATPase, transmembrane domain"/>
    <property type="match status" value="1"/>
</dbReference>
<keyword evidence="3" id="KW-1185">Reference proteome</keyword>
<keyword evidence="1" id="KW-1133">Transmembrane helix</keyword>
<gene>
    <name evidence="2" type="ORF">MKW98_023317</name>
</gene>